<evidence type="ECO:0000313" key="1">
    <source>
        <dbReference type="EMBL" id="TPG57583.1"/>
    </source>
</evidence>
<proteinExistence type="predicted"/>
<evidence type="ECO:0000313" key="2">
    <source>
        <dbReference type="Proteomes" id="UP000317663"/>
    </source>
</evidence>
<organism evidence="1 2">
    <name type="scientific">Ewingella americana</name>
    <dbReference type="NCBI Taxonomy" id="41202"/>
    <lineage>
        <taxon>Bacteria</taxon>
        <taxon>Pseudomonadati</taxon>
        <taxon>Pseudomonadota</taxon>
        <taxon>Gammaproteobacteria</taxon>
        <taxon>Enterobacterales</taxon>
        <taxon>Yersiniaceae</taxon>
        <taxon>Ewingella</taxon>
    </lineage>
</organism>
<keyword evidence="2" id="KW-1185">Reference proteome</keyword>
<name>A0A502GA60_9GAMM</name>
<reference evidence="1 2" key="1">
    <citation type="journal article" date="2019" name="Environ. Microbiol.">
        <title>Species interactions and distinct microbial communities in high Arctic permafrost affected cryosols are associated with the CH4 and CO2 gas fluxes.</title>
        <authorList>
            <person name="Altshuler I."/>
            <person name="Hamel J."/>
            <person name="Turney S."/>
            <person name="Magnuson E."/>
            <person name="Levesque R."/>
            <person name="Greer C."/>
            <person name="Whyte L.G."/>
        </authorList>
    </citation>
    <scope>NUCLEOTIDE SEQUENCE [LARGE SCALE GENOMIC DNA]</scope>
    <source>
        <strain evidence="1 2">E4</strain>
    </source>
</reference>
<dbReference type="Proteomes" id="UP000317663">
    <property type="component" value="Unassembled WGS sequence"/>
</dbReference>
<gene>
    <name evidence="1" type="ORF">EAH77_20375</name>
</gene>
<sequence>MLRFKTCEYSLLPSPDQNIQQRQLRLSICNLQLLVVILVVLTEREFMFSLFISQLLAKAILARGTAVHSFHGLSRDCNHVAFKRFHKQLSKAA</sequence>
<protein>
    <submittedName>
        <fullName evidence="1">Uncharacterized protein</fullName>
    </submittedName>
</protein>
<comment type="caution">
    <text evidence="1">The sequence shown here is derived from an EMBL/GenBank/DDBJ whole genome shotgun (WGS) entry which is preliminary data.</text>
</comment>
<accession>A0A502GA60</accession>
<dbReference type="AlphaFoldDB" id="A0A502GA60"/>
<dbReference type="EMBL" id="RCZD01000013">
    <property type="protein sequence ID" value="TPG57583.1"/>
    <property type="molecule type" value="Genomic_DNA"/>
</dbReference>